<dbReference type="CDD" id="cd06529">
    <property type="entry name" value="S24_LexA-like"/>
    <property type="match status" value="1"/>
</dbReference>
<dbReference type="PANTHER" id="PTHR40661">
    <property type="match status" value="1"/>
</dbReference>
<keyword evidence="2" id="KW-0238">DNA-binding</keyword>
<organism evidence="5 6">
    <name type="scientific">Aeriscardovia aeriphila</name>
    <dbReference type="NCBI Taxonomy" id="218139"/>
    <lineage>
        <taxon>Bacteria</taxon>
        <taxon>Bacillati</taxon>
        <taxon>Actinomycetota</taxon>
        <taxon>Actinomycetes</taxon>
        <taxon>Bifidobacteriales</taxon>
        <taxon>Bifidobacteriaceae</taxon>
        <taxon>Aeriscardovia</taxon>
    </lineage>
</organism>
<dbReference type="InterPro" id="IPR039418">
    <property type="entry name" value="LexA-like"/>
</dbReference>
<evidence type="ECO:0000256" key="3">
    <source>
        <dbReference type="ARBA" id="ARBA00023163"/>
    </source>
</evidence>
<dbReference type="Pfam" id="PF00717">
    <property type="entry name" value="Peptidase_S24"/>
    <property type="match status" value="1"/>
</dbReference>
<evidence type="ECO:0000259" key="4">
    <source>
        <dbReference type="PROSITE" id="PS50943"/>
    </source>
</evidence>
<dbReference type="Proteomes" id="UP000715651">
    <property type="component" value="Unassembled WGS sequence"/>
</dbReference>
<proteinExistence type="predicted"/>
<gene>
    <name evidence="5" type="ORF">K8U78_01730</name>
</gene>
<name>A0A921FTB6_9BIFI</name>
<dbReference type="EMBL" id="DYWK01000003">
    <property type="protein sequence ID" value="HJF17878.1"/>
    <property type="molecule type" value="Genomic_DNA"/>
</dbReference>
<feature type="domain" description="HTH cro/C1-type" evidence="4">
    <location>
        <begin position="3"/>
        <end position="57"/>
    </location>
</feature>
<dbReference type="InterPro" id="IPR001387">
    <property type="entry name" value="Cro/C1-type_HTH"/>
</dbReference>
<dbReference type="Pfam" id="PF01381">
    <property type="entry name" value="HTH_3"/>
    <property type="match status" value="1"/>
</dbReference>
<dbReference type="PROSITE" id="PS50943">
    <property type="entry name" value="HTH_CROC1"/>
    <property type="match status" value="1"/>
</dbReference>
<keyword evidence="1" id="KW-0805">Transcription regulation</keyword>
<dbReference type="CDD" id="cd00093">
    <property type="entry name" value="HTH_XRE"/>
    <property type="match status" value="1"/>
</dbReference>
<dbReference type="AlphaFoldDB" id="A0A921FTB6"/>
<sequence>MRIREAREEKGMTQTDLAKRMGTTQQNIQRWETEQVNMRAETLVRMSRVLGKSVAYLLGVAPEGMSPIADEYEVPLYESIAAGMPIEMIPVNETFAIPGSLHDRYPKAFLLKVAGESMNRILPNGSYALIDPCETVDEDGRPYAVRIDHRDATIKRVHMLAHGVQLIPDSNDPTYHPMVYDDTDPDSDDVAIIGRVVWYCIPYDWQF</sequence>
<dbReference type="Gene3D" id="1.10.260.40">
    <property type="entry name" value="lambda repressor-like DNA-binding domains"/>
    <property type="match status" value="1"/>
</dbReference>
<dbReference type="SUPFAM" id="SSF51306">
    <property type="entry name" value="LexA/Signal peptidase"/>
    <property type="match status" value="1"/>
</dbReference>
<evidence type="ECO:0000256" key="2">
    <source>
        <dbReference type="ARBA" id="ARBA00023125"/>
    </source>
</evidence>
<evidence type="ECO:0000313" key="5">
    <source>
        <dbReference type="EMBL" id="HJF17878.1"/>
    </source>
</evidence>
<dbReference type="GO" id="GO:0003677">
    <property type="term" value="F:DNA binding"/>
    <property type="evidence" value="ECO:0007669"/>
    <property type="project" value="UniProtKB-KW"/>
</dbReference>
<dbReference type="SMART" id="SM00530">
    <property type="entry name" value="HTH_XRE"/>
    <property type="match status" value="1"/>
</dbReference>
<dbReference type="PANTHER" id="PTHR40661:SF3">
    <property type="entry name" value="FELS-1 PROPHAGE TRANSCRIPTIONAL REGULATOR"/>
    <property type="match status" value="1"/>
</dbReference>
<dbReference type="InterPro" id="IPR015927">
    <property type="entry name" value="Peptidase_S24_S26A/B/C"/>
</dbReference>
<reference evidence="5" key="1">
    <citation type="journal article" date="2021" name="PeerJ">
        <title>Extensive microbial diversity within the chicken gut microbiome revealed by metagenomics and culture.</title>
        <authorList>
            <person name="Gilroy R."/>
            <person name="Ravi A."/>
            <person name="Getino M."/>
            <person name="Pursley I."/>
            <person name="Horton D.L."/>
            <person name="Alikhan N.F."/>
            <person name="Baker D."/>
            <person name="Gharbi K."/>
            <person name="Hall N."/>
            <person name="Watson M."/>
            <person name="Adriaenssens E.M."/>
            <person name="Foster-Nyarko E."/>
            <person name="Jarju S."/>
            <person name="Secka A."/>
            <person name="Antonio M."/>
            <person name="Oren A."/>
            <person name="Chaudhuri R.R."/>
            <person name="La Ragione R."/>
            <person name="Hildebrand F."/>
            <person name="Pallen M.J."/>
        </authorList>
    </citation>
    <scope>NUCLEOTIDE SEQUENCE</scope>
    <source>
        <strain evidence="5">578</strain>
    </source>
</reference>
<dbReference type="InterPro" id="IPR036286">
    <property type="entry name" value="LexA/Signal_pep-like_sf"/>
</dbReference>
<dbReference type="SUPFAM" id="SSF47413">
    <property type="entry name" value="lambda repressor-like DNA-binding domains"/>
    <property type="match status" value="1"/>
</dbReference>
<comment type="caution">
    <text evidence="5">The sequence shown here is derived from an EMBL/GenBank/DDBJ whole genome shotgun (WGS) entry which is preliminary data.</text>
</comment>
<evidence type="ECO:0000313" key="6">
    <source>
        <dbReference type="Proteomes" id="UP000715651"/>
    </source>
</evidence>
<dbReference type="Gene3D" id="2.10.109.10">
    <property type="entry name" value="Umud Fragment, subunit A"/>
    <property type="match status" value="1"/>
</dbReference>
<keyword evidence="3" id="KW-0804">Transcription</keyword>
<reference evidence="5" key="2">
    <citation type="submission" date="2021-09" db="EMBL/GenBank/DDBJ databases">
        <authorList>
            <person name="Gilroy R."/>
        </authorList>
    </citation>
    <scope>NUCLEOTIDE SEQUENCE</scope>
    <source>
        <strain evidence="5">578</strain>
    </source>
</reference>
<dbReference type="InterPro" id="IPR010982">
    <property type="entry name" value="Lambda_DNA-bd_dom_sf"/>
</dbReference>
<accession>A0A921FTB6</accession>
<protein>
    <submittedName>
        <fullName evidence="5">XRE family transcriptional regulator</fullName>
    </submittedName>
</protein>
<evidence type="ECO:0000256" key="1">
    <source>
        <dbReference type="ARBA" id="ARBA00023015"/>
    </source>
</evidence>